<evidence type="ECO:0000313" key="10">
    <source>
        <dbReference type="EnsemblMetazoa" id="XP_014248858.1"/>
    </source>
</evidence>
<comment type="cofactor">
    <cofactor evidence="1">
        <name>Ca(2+)</name>
        <dbReference type="ChEBI" id="CHEBI:29108"/>
    </cofactor>
</comment>
<evidence type="ECO:0000256" key="4">
    <source>
        <dbReference type="ARBA" id="ARBA00022801"/>
    </source>
</evidence>
<accession>A0A8I6TE79</accession>
<dbReference type="AlphaFoldDB" id="A0A8I6TE79"/>
<dbReference type="OrthoDB" id="103349at2759"/>
<evidence type="ECO:0000256" key="1">
    <source>
        <dbReference type="ARBA" id="ARBA00001913"/>
    </source>
</evidence>
<dbReference type="PANTHER" id="PTHR10342:SF264">
    <property type="entry name" value="MIP05773P-RELATED"/>
    <property type="match status" value="1"/>
</dbReference>
<dbReference type="InterPro" id="IPR024607">
    <property type="entry name" value="Sulfatase_CS"/>
</dbReference>
<dbReference type="GeneID" id="106666289"/>
<comment type="similarity">
    <text evidence="2">Belongs to the sulfatase family.</text>
</comment>
<proteinExistence type="inferred from homology"/>
<keyword evidence="5" id="KW-0106">Calcium</keyword>
<dbReference type="PROSITE" id="PS00523">
    <property type="entry name" value="SULFATASE_1"/>
    <property type="match status" value="1"/>
</dbReference>
<dbReference type="Gene3D" id="3.40.720.10">
    <property type="entry name" value="Alkaline Phosphatase, subunit A"/>
    <property type="match status" value="1"/>
</dbReference>
<dbReference type="SUPFAM" id="SSF53649">
    <property type="entry name" value="Alkaline phosphatase-like"/>
    <property type="match status" value="1"/>
</dbReference>
<keyword evidence="8" id="KW-0732">Signal</keyword>
<evidence type="ECO:0000256" key="7">
    <source>
        <dbReference type="SAM" id="Coils"/>
    </source>
</evidence>
<reference evidence="10" key="1">
    <citation type="submission" date="2022-01" db="UniProtKB">
        <authorList>
            <consortium name="EnsemblMetazoa"/>
        </authorList>
    </citation>
    <scope>IDENTIFICATION</scope>
</reference>
<keyword evidence="4" id="KW-0378">Hydrolase</keyword>
<dbReference type="KEGG" id="clec:106666289"/>
<dbReference type="OMA" id="HITHEGR"/>
<dbReference type="InterPro" id="IPR047115">
    <property type="entry name" value="ARSB"/>
</dbReference>
<evidence type="ECO:0000256" key="2">
    <source>
        <dbReference type="ARBA" id="ARBA00008779"/>
    </source>
</evidence>
<feature type="coiled-coil region" evidence="7">
    <location>
        <begin position="513"/>
        <end position="540"/>
    </location>
</feature>
<evidence type="ECO:0000256" key="5">
    <source>
        <dbReference type="ARBA" id="ARBA00022837"/>
    </source>
</evidence>
<dbReference type="Pfam" id="PF00884">
    <property type="entry name" value="Sulfatase"/>
    <property type="match status" value="1"/>
</dbReference>
<dbReference type="PROSITE" id="PS00149">
    <property type="entry name" value="SULFATASE_2"/>
    <property type="match status" value="1"/>
</dbReference>
<evidence type="ECO:0000256" key="6">
    <source>
        <dbReference type="ARBA" id="ARBA00023180"/>
    </source>
</evidence>
<protein>
    <recommendedName>
        <fullName evidence="9">Sulfatase N-terminal domain-containing protein</fullName>
    </recommendedName>
</protein>
<organism evidence="10 11">
    <name type="scientific">Cimex lectularius</name>
    <name type="common">Bed bug</name>
    <name type="synonym">Acanthia lectularia</name>
    <dbReference type="NCBI Taxonomy" id="79782"/>
    <lineage>
        <taxon>Eukaryota</taxon>
        <taxon>Metazoa</taxon>
        <taxon>Ecdysozoa</taxon>
        <taxon>Arthropoda</taxon>
        <taxon>Hexapoda</taxon>
        <taxon>Insecta</taxon>
        <taxon>Pterygota</taxon>
        <taxon>Neoptera</taxon>
        <taxon>Paraneoptera</taxon>
        <taxon>Hemiptera</taxon>
        <taxon>Heteroptera</taxon>
        <taxon>Panheteroptera</taxon>
        <taxon>Cimicomorpha</taxon>
        <taxon>Cimicidae</taxon>
        <taxon>Cimex</taxon>
    </lineage>
</organism>
<evidence type="ECO:0000256" key="8">
    <source>
        <dbReference type="SAM" id="SignalP"/>
    </source>
</evidence>
<evidence type="ECO:0000259" key="9">
    <source>
        <dbReference type="Pfam" id="PF00884"/>
    </source>
</evidence>
<dbReference type="RefSeq" id="XP_014248858.1">
    <property type="nucleotide sequence ID" value="XM_014393372.2"/>
</dbReference>
<keyword evidence="6" id="KW-0325">Glycoprotein</keyword>
<keyword evidence="11" id="KW-1185">Reference proteome</keyword>
<dbReference type="GO" id="GO:0008484">
    <property type="term" value="F:sulfuric ester hydrolase activity"/>
    <property type="evidence" value="ECO:0007669"/>
    <property type="project" value="InterPro"/>
</dbReference>
<keyword evidence="3" id="KW-0479">Metal-binding</keyword>
<name>A0A8I6TE79_CIMLE</name>
<dbReference type="GO" id="GO:0046872">
    <property type="term" value="F:metal ion binding"/>
    <property type="evidence" value="ECO:0007669"/>
    <property type="project" value="UniProtKB-KW"/>
</dbReference>
<keyword evidence="7" id="KW-0175">Coiled coil</keyword>
<feature type="chain" id="PRO_5035195678" description="Sulfatase N-terminal domain-containing protein" evidence="8">
    <location>
        <begin position="20"/>
        <end position="576"/>
    </location>
</feature>
<dbReference type="EnsemblMetazoa" id="XM_014393372.2">
    <property type="protein sequence ID" value="XP_014248858.1"/>
    <property type="gene ID" value="LOC106666289"/>
</dbReference>
<dbReference type="InterPro" id="IPR000917">
    <property type="entry name" value="Sulfatase_N"/>
</dbReference>
<dbReference type="CDD" id="cd16029">
    <property type="entry name" value="4-S"/>
    <property type="match status" value="1"/>
</dbReference>
<sequence length="576" mass="65647">MTSYFNFLLFLLLIFIVSAFKKPPNIVLIVADDLGWDDVSFHGSDQIPTPNIDALAFNGVILNQHYTLAMCSPSRAALLTGKYPIHTGMQHYVIQESEPRGLSLNETLLPQMLSKAGYESHIIGKWHLGMHKKEYTPLNRGFKSHYGFWQGYHDYYSHFINEINPPYDGYDMRRNMDVDWDSYGKYSTDIFTEEAVKTINEHNKSNPLFLYIAHLAPHAGNKLTPCQAPLDLIDKFSYIEDPERQAYAAMMAKLDDSVGEVVSALKNNSMLANSVIIFISDNGAPTVGFLRNKGSNFPFRGLKATAWEGAHRSVAAIWSSLIKKNHKVSDQLMHVVDWLPTICSLAGVDITDLGTIDGIDMWKAISKGGKSPRKELLYNIDDVESAYAAYRSGDWKYLVGYHTRNFMFNDWYGNFTNSHDVKYNPVSVLNSKTGLAITKSAAKRNVKMFKKRRNKKKFGKKIKKLLLNVKIINRMRKEGMVRCNTEEYVSCDPSVKPCLFNLKDDPCERVNLAEANQDIVKELENSIKRYRSTMVNALNLGGDCRADPKFWNNTWTFWISELNENPKNISCKYLKI</sequence>
<dbReference type="InterPro" id="IPR017850">
    <property type="entry name" value="Alkaline_phosphatase_core_sf"/>
</dbReference>
<dbReference type="Gene3D" id="3.30.1120.10">
    <property type="match status" value="2"/>
</dbReference>
<feature type="signal peptide" evidence="8">
    <location>
        <begin position="1"/>
        <end position="19"/>
    </location>
</feature>
<feature type="domain" description="Sulfatase N-terminal" evidence="9">
    <location>
        <begin position="24"/>
        <end position="348"/>
    </location>
</feature>
<dbReference type="PANTHER" id="PTHR10342">
    <property type="entry name" value="ARYLSULFATASE"/>
    <property type="match status" value="1"/>
</dbReference>
<dbReference type="Proteomes" id="UP000494040">
    <property type="component" value="Unassembled WGS sequence"/>
</dbReference>
<evidence type="ECO:0000256" key="3">
    <source>
        <dbReference type="ARBA" id="ARBA00022723"/>
    </source>
</evidence>
<evidence type="ECO:0000313" key="11">
    <source>
        <dbReference type="Proteomes" id="UP000494040"/>
    </source>
</evidence>